<dbReference type="AlphaFoldDB" id="A0A6G1SGI6"/>
<dbReference type="PANTHER" id="PTHR12356">
    <property type="entry name" value="NUCLEAR MOVEMENT PROTEIN NUDC"/>
    <property type="match status" value="1"/>
</dbReference>
<dbReference type="Pfam" id="PF04969">
    <property type="entry name" value="CS"/>
    <property type="match status" value="1"/>
</dbReference>
<dbReference type="InterPro" id="IPR037898">
    <property type="entry name" value="NudC_fam"/>
</dbReference>
<dbReference type="Gene3D" id="2.60.40.790">
    <property type="match status" value="1"/>
</dbReference>
<gene>
    <name evidence="2" type="primary">NUDCD3</name>
    <name evidence="2" type="ORF">g.9743</name>
</gene>
<sequence length="159" mass="18155">MTAQTYKPTSDIFNGARCKSYSWSQSHCDLEISVKLTKTIKQNQITVALSRCEICVTLTNGLGKETLVEGRFEHEINVESAYWVLEKEDPHVVIFIDKKEEMWWKKLLENEKASEQGPKNFTVSMDQLDEGSRMVVDKLVTKQKKKLLLTNNADSLSPA</sequence>
<accession>A0A6G1SGI6</accession>
<dbReference type="SUPFAM" id="SSF49764">
    <property type="entry name" value="HSP20-like chaperones"/>
    <property type="match status" value="1"/>
</dbReference>
<dbReference type="GO" id="GO:0051082">
    <property type="term" value="F:unfolded protein binding"/>
    <property type="evidence" value="ECO:0007669"/>
    <property type="project" value="TreeGrafter"/>
</dbReference>
<evidence type="ECO:0000313" key="2">
    <source>
        <dbReference type="EMBL" id="MDE49331.1"/>
    </source>
</evidence>
<reference evidence="2" key="1">
    <citation type="submission" date="2018-10" db="EMBL/GenBank/DDBJ databases">
        <title>Transcriptome assembly of Aceria tosichella (Wheat curl mite) Type 2.</title>
        <authorList>
            <person name="Scully E.D."/>
            <person name="Geib S.M."/>
            <person name="Palmer N.A."/>
            <person name="Gupta A.K."/>
            <person name="Sarath G."/>
            <person name="Tatineni S."/>
        </authorList>
    </citation>
    <scope>NUCLEOTIDE SEQUENCE</scope>
    <source>
        <strain evidence="2">LincolnNE</strain>
    </source>
</reference>
<organism evidence="2">
    <name type="scientific">Aceria tosichella</name>
    <name type="common">wheat curl mite</name>
    <dbReference type="NCBI Taxonomy" id="561515"/>
    <lineage>
        <taxon>Eukaryota</taxon>
        <taxon>Metazoa</taxon>
        <taxon>Ecdysozoa</taxon>
        <taxon>Arthropoda</taxon>
        <taxon>Chelicerata</taxon>
        <taxon>Arachnida</taxon>
        <taxon>Acari</taxon>
        <taxon>Acariformes</taxon>
        <taxon>Trombidiformes</taxon>
        <taxon>Prostigmata</taxon>
        <taxon>Eupodina</taxon>
        <taxon>Eriophyoidea</taxon>
        <taxon>Eriophyidae</taxon>
        <taxon>Eriophyinae</taxon>
        <taxon>Aceriini</taxon>
        <taxon>Aceria</taxon>
    </lineage>
</organism>
<evidence type="ECO:0000259" key="1">
    <source>
        <dbReference type="PROSITE" id="PS51203"/>
    </source>
</evidence>
<dbReference type="GO" id="GO:0005737">
    <property type="term" value="C:cytoplasm"/>
    <property type="evidence" value="ECO:0007669"/>
    <property type="project" value="TreeGrafter"/>
</dbReference>
<feature type="domain" description="CS" evidence="1">
    <location>
        <begin position="16"/>
        <end position="108"/>
    </location>
</feature>
<protein>
    <submittedName>
        <fullName evidence="2">NudC domain-containing protein 3</fullName>
    </submittedName>
</protein>
<dbReference type="EMBL" id="GGYP01004560">
    <property type="protein sequence ID" value="MDE49331.1"/>
    <property type="molecule type" value="Transcribed_RNA"/>
</dbReference>
<proteinExistence type="predicted"/>
<dbReference type="InterPro" id="IPR007052">
    <property type="entry name" value="CS_dom"/>
</dbReference>
<name>A0A6G1SGI6_9ACAR</name>
<dbReference type="PANTHER" id="PTHR12356:SF19">
    <property type="entry name" value="NUDC DOMAIN-CONTAINING PROTEIN 3"/>
    <property type="match status" value="1"/>
</dbReference>
<dbReference type="GO" id="GO:0006457">
    <property type="term" value="P:protein folding"/>
    <property type="evidence" value="ECO:0007669"/>
    <property type="project" value="TreeGrafter"/>
</dbReference>
<dbReference type="PROSITE" id="PS51203">
    <property type="entry name" value="CS"/>
    <property type="match status" value="1"/>
</dbReference>
<dbReference type="InterPro" id="IPR008978">
    <property type="entry name" value="HSP20-like_chaperone"/>
</dbReference>